<dbReference type="GO" id="GO:0006353">
    <property type="term" value="P:DNA-templated transcription termination"/>
    <property type="evidence" value="ECO:0007669"/>
    <property type="project" value="UniProtKB-KW"/>
</dbReference>
<evidence type="ECO:0000313" key="5">
    <source>
        <dbReference type="Proteomes" id="UP000237105"/>
    </source>
</evidence>
<dbReference type="STRING" id="3476.A0A2P5C7V1"/>
<protein>
    <submittedName>
        <fullName evidence="4">Mitochodrial transcription termination factor</fullName>
    </submittedName>
</protein>
<dbReference type="Proteomes" id="UP000237105">
    <property type="component" value="Unassembled WGS sequence"/>
</dbReference>
<keyword evidence="5" id="KW-1185">Reference proteome</keyword>
<comment type="caution">
    <text evidence="4">The sequence shown here is derived from an EMBL/GenBank/DDBJ whole genome shotgun (WGS) entry which is preliminary data.</text>
</comment>
<evidence type="ECO:0000313" key="4">
    <source>
        <dbReference type="EMBL" id="PON57156.1"/>
    </source>
</evidence>
<dbReference type="Pfam" id="PF02536">
    <property type="entry name" value="mTERF"/>
    <property type="match status" value="2"/>
</dbReference>
<keyword evidence="2" id="KW-0806">Transcription termination</keyword>
<accession>A0A2P5C7V1</accession>
<reference evidence="5" key="1">
    <citation type="submission" date="2016-06" db="EMBL/GenBank/DDBJ databases">
        <title>Parallel loss of symbiosis genes in relatives of nitrogen-fixing non-legume Parasponia.</title>
        <authorList>
            <person name="Van Velzen R."/>
            <person name="Holmer R."/>
            <person name="Bu F."/>
            <person name="Rutten L."/>
            <person name="Van Zeijl A."/>
            <person name="Liu W."/>
            <person name="Santuari L."/>
            <person name="Cao Q."/>
            <person name="Sharma T."/>
            <person name="Shen D."/>
            <person name="Roswanjaya Y."/>
            <person name="Wardhani T."/>
            <person name="Kalhor M.S."/>
            <person name="Jansen J."/>
            <person name="Van den Hoogen J."/>
            <person name="Gungor B."/>
            <person name="Hartog M."/>
            <person name="Hontelez J."/>
            <person name="Verver J."/>
            <person name="Yang W.-C."/>
            <person name="Schijlen E."/>
            <person name="Repin R."/>
            <person name="Schilthuizen M."/>
            <person name="Schranz E."/>
            <person name="Heidstra R."/>
            <person name="Miyata K."/>
            <person name="Fedorova E."/>
            <person name="Kohlen W."/>
            <person name="Bisseling T."/>
            <person name="Smit S."/>
            <person name="Geurts R."/>
        </authorList>
    </citation>
    <scope>NUCLEOTIDE SEQUENCE [LARGE SCALE GENOMIC DNA]</scope>
    <source>
        <strain evidence="5">cv. WU1-14</strain>
    </source>
</reference>
<dbReference type="PANTHER" id="PTHR13068">
    <property type="entry name" value="CGI-12 PROTEIN-RELATED"/>
    <property type="match status" value="1"/>
</dbReference>
<keyword evidence="2" id="KW-0804">Transcription</keyword>
<dbReference type="PANTHER" id="PTHR13068:SF133">
    <property type="entry name" value="MITOCHONDRIAL TRANSCRIPTION TERMINATION FACTOR FAMILY PROTEIN"/>
    <property type="match status" value="1"/>
</dbReference>
<dbReference type="Gene3D" id="1.25.70.10">
    <property type="entry name" value="Transcription termination factor 3, mitochondrial"/>
    <property type="match status" value="1"/>
</dbReference>
<name>A0A2P5C7V1_PARAD</name>
<dbReference type="InterPro" id="IPR003690">
    <property type="entry name" value="MTERF"/>
</dbReference>
<dbReference type="EMBL" id="JXTB01000162">
    <property type="protein sequence ID" value="PON57156.1"/>
    <property type="molecule type" value="Genomic_DNA"/>
</dbReference>
<comment type="similarity">
    <text evidence="1">Belongs to the mTERF family.</text>
</comment>
<dbReference type="GO" id="GO:0003676">
    <property type="term" value="F:nucleic acid binding"/>
    <property type="evidence" value="ECO:0007669"/>
    <property type="project" value="InterPro"/>
</dbReference>
<organism evidence="4 5">
    <name type="scientific">Parasponia andersonii</name>
    <name type="common">Sponia andersonii</name>
    <dbReference type="NCBI Taxonomy" id="3476"/>
    <lineage>
        <taxon>Eukaryota</taxon>
        <taxon>Viridiplantae</taxon>
        <taxon>Streptophyta</taxon>
        <taxon>Embryophyta</taxon>
        <taxon>Tracheophyta</taxon>
        <taxon>Spermatophyta</taxon>
        <taxon>Magnoliopsida</taxon>
        <taxon>eudicotyledons</taxon>
        <taxon>Gunneridae</taxon>
        <taxon>Pentapetalae</taxon>
        <taxon>rosids</taxon>
        <taxon>fabids</taxon>
        <taxon>Rosales</taxon>
        <taxon>Cannabaceae</taxon>
        <taxon>Parasponia</taxon>
    </lineage>
</organism>
<sequence length="385" mass="44271">MFGILSRRLKISIPGNGVTGSNSAFDLGSLAFSFSSFVGKSEKGHSFTVSYLVNSCGLSPEAAIVASQKVNFKNPERADSVLAFLREHEFSETQITSFVRKRPWLLLSDPKRKILPKLEFFYSKGFSKKDLVRIMSSDPHLLYRSLDNHIIPTYNLLRSVLPSNEMVITALRHQWVSLEKNSKHVISNIGLLRQLGFSDSQVASTLQFFSEILVLKPERFSSVVDKVKDMGFEPEKFTFLFAMRALAMKRFKETWNKSYKVYRRWGWSEDDILGAFRVHPNCMVISEKKIEKSMDFLVNKMGWQSGKIAKCPVILFYSFEKRILPRCSVVQVLLSKGLMRKEDVKLIFILQCVDKIFLEKYVTKYHEQVPLLFSVYEGKVHVEDA</sequence>
<dbReference type="FunFam" id="1.25.70.10:FF:000001">
    <property type="entry name" value="Mitochondrial transcription termination factor-like"/>
    <property type="match status" value="1"/>
</dbReference>
<evidence type="ECO:0000256" key="3">
    <source>
        <dbReference type="ARBA" id="ARBA00022946"/>
    </source>
</evidence>
<gene>
    <name evidence="4" type="ORF">PanWU01x14_175700</name>
</gene>
<proteinExistence type="inferred from homology"/>
<keyword evidence="2" id="KW-0805">Transcription regulation</keyword>
<evidence type="ECO:0000256" key="1">
    <source>
        <dbReference type="ARBA" id="ARBA00007692"/>
    </source>
</evidence>
<dbReference type="InterPro" id="IPR038538">
    <property type="entry name" value="MTERF_sf"/>
</dbReference>
<keyword evidence="3" id="KW-0809">Transit peptide</keyword>
<evidence type="ECO:0000256" key="2">
    <source>
        <dbReference type="ARBA" id="ARBA00022472"/>
    </source>
</evidence>
<dbReference type="SMART" id="SM00733">
    <property type="entry name" value="Mterf"/>
    <property type="match status" value="6"/>
</dbReference>
<dbReference type="AlphaFoldDB" id="A0A2P5C7V1"/>
<dbReference type="OrthoDB" id="637682at2759"/>